<dbReference type="InParanoid" id="A0A1U7Z637"/>
<dbReference type="InterPro" id="IPR013210">
    <property type="entry name" value="LRR_N_plant-typ"/>
</dbReference>
<dbReference type="KEGG" id="nnu:104586701"/>
<gene>
    <name evidence="19" type="primary">LOC104586701</name>
</gene>
<accession>A0A1U7Z637</accession>
<dbReference type="AlphaFoldDB" id="A0A1U7Z637"/>
<dbReference type="eggNOG" id="ENOG502QUAH">
    <property type="taxonomic scope" value="Eukaryota"/>
</dbReference>
<keyword evidence="3" id="KW-1003">Cell membrane</keyword>
<evidence type="ECO:0000256" key="1">
    <source>
        <dbReference type="ARBA" id="ARBA00004251"/>
    </source>
</evidence>
<proteinExistence type="predicted"/>
<dbReference type="FunFam" id="3.80.10.10:FF:000129">
    <property type="entry name" value="Leucine-rich repeat receptor-like kinase"/>
    <property type="match status" value="1"/>
</dbReference>
<dbReference type="GO" id="GO:0005886">
    <property type="term" value="C:plasma membrane"/>
    <property type="evidence" value="ECO:0007669"/>
    <property type="project" value="UniProtKB-SubCell"/>
</dbReference>
<evidence type="ECO:0000256" key="2">
    <source>
        <dbReference type="ARBA" id="ARBA00012513"/>
    </source>
</evidence>
<evidence type="ECO:0000256" key="8">
    <source>
        <dbReference type="ARBA" id="ARBA00022729"/>
    </source>
</evidence>
<keyword evidence="18" id="KW-1185">Reference proteome</keyword>
<evidence type="ECO:0000256" key="16">
    <source>
        <dbReference type="ARBA" id="ARBA00048679"/>
    </source>
</evidence>
<evidence type="ECO:0000256" key="14">
    <source>
        <dbReference type="ARBA" id="ARBA00023136"/>
    </source>
</evidence>
<name>A0A1U7Z637_NELNU</name>
<protein>
    <recommendedName>
        <fullName evidence="2">non-specific serine/threonine protein kinase</fullName>
        <ecNumber evidence="2">2.7.11.1</ecNumber>
    </recommendedName>
</protein>
<dbReference type="GeneID" id="104586701"/>
<keyword evidence="11" id="KW-0418">Kinase</keyword>
<dbReference type="PROSITE" id="PS50011">
    <property type="entry name" value="PROTEIN_KINASE_DOM"/>
    <property type="match status" value="1"/>
</dbReference>
<dbReference type="InterPro" id="IPR001611">
    <property type="entry name" value="Leu-rich_rpt"/>
</dbReference>
<dbReference type="STRING" id="4432.A0A1U7Z637"/>
<dbReference type="SUPFAM" id="SSF52058">
    <property type="entry name" value="L domain-like"/>
    <property type="match status" value="1"/>
</dbReference>
<dbReference type="Gene3D" id="1.10.510.10">
    <property type="entry name" value="Transferase(Phosphotransferase) domain 1"/>
    <property type="match status" value="1"/>
</dbReference>
<comment type="catalytic activity">
    <reaction evidence="15">
        <text>L-threonyl-[protein] + ATP = O-phospho-L-threonyl-[protein] + ADP + H(+)</text>
        <dbReference type="Rhea" id="RHEA:46608"/>
        <dbReference type="Rhea" id="RHEA-COMP:11060"/>
        <dbReference type="Rhea" id="RHEA-COMP:11605"/>
        <dbReference type="ChEBI" id="CHEBI:15378"/>
        <dbReference type="ChEBI" id="CHEBI:30013"/>
        <dbReference type="ChEBI" id="CHEBI:30616"/>
        <dbReference type="ChEBI" id="CHEBI:61977"/>
        <dbReference type="ChEBI" id="CHEBI:456216"/>
        <dbReference type="EC" id="2.7.11.1"/>
    </reaction>
</comment>
<keyword evidence="8" id="KW-0732">Signal</keyword>
<dbReference type="Gene3D" id="3.80.10.10">
    <property type="entry name" value="Ribonuclease Inhibitor"/>
    <property type="match status" value="2"/>
</dbReference>
<dbReference type="Pfam" id="PF00069">
    <property type="entry name" value="Pkinase"/>
    <property type="match status" value="1"/>
</dbReference>
<dbReference type="Pfam" id="PF08263">
    <property type="entry name" value="LRRNT_2"/>
    <property type="match status" value="1"/>
</dbReference>
<keyword evidence="10" id="KW-0547">Nucleotide-binding</keyword>
<evidence type="ECO:0000256" key="9">
    <source>
        <dbReference type="ARBA" id="ARBA00022737"/>
    </source>
</evidence>
<dbReference type="Pfam" id="PF00560">
    <property type="entry name" value="LRR_1"/>
    <property type="match status" value="1"/>
</dbReference>
<feature type="domain" description="Protein kinase" evidence="17">
    <location>
        <begin position="238"/>
        <end position="348"/>
    </location>
</feature>
<dbReference type="InterPro" id="IPR032675">
    <property type="entry name" value="LRR_dom_sf"/>
</dbReference>
<evidence type="ECO:0000256" key="3">
    <source>
        <dbReference type="ARBA" id="ARBA00022475"/>
    </source>
</evidence>
<keyword evidence="6" id="KW-0808">Transferase</keyword>
<evidence type="ECO:0000256" key="6">
    <source>
        <dbReference type="ARBA" id="ARBA00022679"/>
    </source>
</evidence>
<evidence type="ECO:0000256" key="4">
    <source>
        <dbReference type="ARBA" id="ARBA00022527"/>
    </source>
</evidence>
<keyword evidence="12" id="KW-0067">ATP-binding</keyword>
<keyword evidence="4" id="KW-0723">Serine/threonine-protein kinase</keyword>
<dbReference type="PANTHER" id="PTHR48054">
    <property type="entry name" value="RECEPTOR KINASE-LIKE PROTEIN XA21"/>
    <property type="match status" value="1"/>
</dbReference>
<dbReference type="FunFam" id="3.30.200.20:FF:000260">
    <property type="entry name" value="LRR receptor-like serine/threonine-protein kinase RPK2"/>
    <property type="match status" value="1"/>
</dbReference>
<evidence type="ECO:0000259" key="17">
    <source>
        <dbReference type="PROSITE" id="PS50011"/>
    </source>
</evidence>
<evidence type="ECO:0000256" key="7">
    <source>
        <dbReference type="ARBA" id="ARBA00022692"/>
    </source>
</evidence>
<evidence type="ECO:0000256" key="13">
    <source>
        <dbReference type="ARBA" id="ARBA00022989"/>
    </source>
</evidence>
<dbReference type="Proteomes" id="UP000189703">
    <property type="component" value="Unplaced"/>
</dbReference>
<evidence type="ECO:0000313" key="18">
    <source>
        <dbReference type="Proteomes" id="UP000189703"/>
    </source>
</evidence>
<sequence>MSRCSALSEALLSLLKDLTVPPSIISSWNSNDSTPCNWQGIQCDDPEQNVVTPNLSGMGISGSLRPEIGHLRSLKTIDLGMNNLSGLIPVELSNCTLLEYLDLSNLVISLNLSDHGLTGEIPSEIGKLNKIVSLDISHNNLSGSLEVLDALRSLMDVNVSYNLFTGPVPNTLIKLLKYSPSSFLGNPGICVPCLLGDGSNCTMNSNLYSLRSKPEVESSVGEGSTLSLNAVIEATDNLNDRFIIGRGAHRTVYKVILGPEKLYAVKKLAFSHHKGASESMIREIQTSGEIRHRNLVRLEDFWLRKDYGLILHKYMENGSLHDVLHVIIPPPVLKWEVRYRMALGISQG</sequence>
<comment type="catalytic activity">
    <reaction evidence="16">
        <text>L-seryl-[protein] + ATP = O-phospho-L-seryl-[protein] + ADP + H(+)</text>
        <dbReference type="Rhea" id="RHEA:17989"/>
        <dbReference type="Rhea" id="RHEA-COMP:9863"/>
        <dbReference type="Rhea" id="RHEA-COMP:11604"/>
        <dbReference type="ChEBI" id="CHEBI:15378"/>
        <dbReference type="ChEBI" id="CHEBI:29999"/>
        <dbReference type="ChEBI" id="CHEBI:30616"/>
        <dbReference type="ChEBI" id="CHEBI:83421"/>
        <dbReference type="ChEBI" id="CHEBI:456216"/>
        <dbReference type="EC" id="2.7.11.1"/>
    </reaction>
</comment>
<dbReference type="SUPFAM" id="SSF56112">
    <property type="entry name" value="Protein kinase-like (PK-like)"/>
    <property type="match status" value="1"/>
</dbReference>
<keyword evidence="9" id="KW-0677">Repeat</keyword>
<keyword evidence="7" id="KW-0812">Transmembrane</keyword>
<dbReference type="InterPro" id="IPR000719">
    <property type="entry name" value="Prot_kinase_dom"/>
</dbReference>
<reference evidence="19" key="1">
    <citation type="submission" date="2025-08" db="UniProtKB">
        <authorList>
            <consortium name="RefSeq"/>
        </authorList>
    </citation>
    <scope>IDENTIFICATION</scope>
</reference>
<keyword evidence="5" id="KW-0433">Leucine-rich repeat</keyword>
<dbReference type="RefSeq" id="XP_010242315.1">
    <property type="nucleotide sequence ID" value="XM_010244013.1"/>
</dbReference>
<dbReference type="InterPro" id="IPR011009">
    <property type="entry name" value="Kinase-like_dom_sf"/>
</dbReference>
<keyword evidence="14" id="KW-0472">Membrane</keyword>
<evidence type="ECO:0000256" key="5">
    <source>
        <dbReference type="ARBA" id="ARBA00022614"/>
    </source>
</evidence>
<evidence type="ECO:0000256" key="11">
    <source>
        <dbReference type="ARBA" id="ARBA00022777"/>
    </source>
</evidence>
<evidence type="ECO:0000256" key="12">
    <source>
        <dbReference type="ARBA" id="ARBA00022840"/>
    </source>
</evidence>
<evidence type="ECO:0000256" key="15">
    <source>
        <dbReference type="ARBA" id="ARBA00047899"/>
    </source>
</evidence>
<comment type="subcellular location">
    <subcellularLocation>
        <location evidence="1">Cell membrane</location>
        <topology evidence="1">Single-pass type I membrane protein</topology>
    </subcellularLocation>
</comment>
<dbReference type="InterPro" id="IPR052592">
    <property type="entry name" value="LRR-RLK"/>
</dbReference>
<dbReference type="GO" id="GO:0004674">
    <property type="term" value="F:protein serine/threonine kinase activity"/>
    <property type="evidence" value="ECO:0007669"/>
    <property type="project" value="UniProtKB-KW"/>
</dbReference>
<keyword evidence="13" id="KW-1133">Transmembrane helix</keyword>
<dbReference type="GO" id="GO:0005524">
    <property type="term" value="F:ATP binding"/>
    <property type="evidence" value="ECO:0007669"/>
    <property type="project" value="UniProtKB-KW"/>
</dbReference>
<dbReference type="PANTHER" id="PTHR48054:SF13">
    <property type="entry name" value="OS08G0446200 PROTEIN"/>
    <property type="match status" value="1"/>
</dbReference>
<evidence type="ECO:0000313" key="19">
    <source>
        <dbReference type="RefSeq" id="XP_010242315.1"/>
    </source>
</evidence>
<dbReference type="OMA" id="LHKYMEN"/>
<dbReference type="EC" id="2.7.11.1" evidence="2"/>
<dbReference type="OrthoDB" id="676979at2759"/>
<dbReference type="GO" id="GO:0006950">
    <property type="term" value="P:response to stress"/>
    <property type="evidence" value="ECO:0007669"/>
    <property type="project" value="UniProtKB-ARBA"/>
</dbReference>
<organism evidence="18 19">
    <name type="scientific">Nelumbo nucifera</name>
    <name type="common">Sacred lotus</name>
    <dbReference type="NCBI Taxonomy" id="4432"/>
    <lineage>
        <taxon>Eukaryota</taxon>
        <taxon>Viridiplantae</taxon>
        <taxon>Streptophyta</taxon>
        <taxon>Embryophyta</taxon>
        <taxon>Tracheophyta</taxon>
        <taxon>Spermatophyta</taxon>
        <taxon>Magnoliopsida</taxon>
        <taxon>Proteales</taxon>
        <taxon>Nelumbonaceae</taxon>
        <taxon>Nelumbo</taxon>
    </lineage>
</organism>
<evidence type="ECO:0000256" key="10">
    <source>
        <dbReference type="ARBA" id="ARBA00022741"/>
    </source>
</evidence>